<dbReference type="Pfam" id="PF14604">
    <property type="entry name" value="SH3_9"/>
    <property type="match status" value="1"/>
</dbReference>
<evidence type="ECO:0000256" key="1">
    <source>
        <dbReference type="ARBA" id="ARBA00022443"/>
    </source>
</evidence>
<reference evidence="6 7" key="1">
    <citation type="submission" date="2015-05" db="EMBL/GenBank/DDBJ databases">
        <title>Distinctive expansion of gene families associated with plant cell wall degradation and secondary metabolism in the genomes of grapevine trunk pathogens.</title>
        <authorList>
            <person name="Lawrence D.P."/>
            <person name="Travadon R."/>
            <person name="Rolshausen P.E."/>
            <person name="Baumgartner K."/>
        </authorList>
    </citation>
    <scope>NUCLEOTIDE SEQUENCE [LARGE SCALE GENOMIC DNA]</scope>
    <source>
        <strain evidence="6">UCRPC4</strain>
    </source>
</reference>
<evidence type="ECO:0000259" key="5">
    <source>
        <dbReference type="PROSITE" id="PS50002"/>
    </source>
</evidence>
<evidence type="ECO:0000256" key="2">
    <source>
        <dbReference type="PROSITE-ProRule" id="PRU00192"/>
    </source>
</evidence>
<dbReference type="EMBL" id="LCWF01000137">
    <property type="protein sequence ID" value="KKY17747.1"/>
    <property type="molecule type" value="Genomic_DNA"/>
</dbReference>
<feature type="compositionally biased region" description="Pro residues" evidence="3">
    <location>
        <begin position="616"/>
        <end position="627"/>
    </location>
</feature>
<feature type="compositionally biased region" description="Pro residues" evidence="3">
    <location>
        <begin position="638"/>
        <end position="649"/>
    </location>
</feature>
<reference evidence="6 7" key="2">
    <citation type="submission" date="2015-05" db="EMBL/GenBank/DDBJ databases">
        <authorList>
            <person name="Morales-Cruz A."/>
            <person name="Amrine K.C."/>
            <person name="Cantu D."/>
        </authorList>
    </citation>
    <scope>NUCLEOTIDE SEQUENCE [LARGE SCALE GENOMIC DNA]</scope>
    <source>
        <strain evidence="6">UCRPC4</strain>
    </source>
</reference>
<feature type="domain" description="SH3" evidence="5">
    <location>
        <begin position="442"/>
        <end position="503"/>
    </location>
</feature>
<evidence type="ECO:0000256" key="4">
    <source>
        <dbReference type="SAM" id="Phobius"/>
    </source>
</evidence>
<gene>
    <name evidence="6" type="ORF">UCRPC4_g05380</name>
</gene>
<keyword evidence="4" id="KW-0472">Membrane</keyword>
<feature type="compositionally biased region" description="Basic and acidic residues" evidence="3">
    <location>
        <begin position="708"/>
        <end position="720"/>
    </location>
</feature>
<dbReference type="AlphaFoldDB" id="A0A0G2E3W0"/>
<feature type="compositionally biased region" description="Low complexity" evidence="3">
    <location>
        <begin position="506"/>
        <end position="515"/>
    </location>
</feature>
<feature type="compositionally biased region" description="Polar residues" evidence="3">
    <location>
        <begin position="352"/>
        <end position="367"/>
    </location>
</feature>
<dbReference type="InterPro" id="IPR001452">
    <property type="entry name" value="SH3_domain"/>
</dbReference>
<feature type="compositionally biased region" description="Low complexity" evidence="3">
    <location>
        <begin position="47"/>
        <end position="76"/>
    </location>
</feature>
<dbReference type="Proteomes" id="UP000053317">
    <property type="component" value="Unassembled WGS sequence"/>
</dbReference>
<feature type="compositionally biased region" description="Basic and acidic residues" evidence="3">
    <location>
        <begin position="334"/>
        <end position="347"/>
    </location>
</feature>
<feature type="compositionally biased region" description="Basic residues" evidence="3">
    <location>
        <begin position="1"/>
        <end position="14"/>
    </location>
</feature>
<feature type="compositionally biased region" description="Low complexity" evidence="3">
    <location>
        <begin position="628"/>
        <end position="637"/>
    </location>
</feature>
<dbReference type="Gene3D" id="2.30.30.40">
    <property type="entry name" value="SH3 Domains"/>
    <property type="match status" value="1"/>
</dbReference>
<dbReference type="PROSITE" id="PS50002">
    <property type="entry name" value="SH3"/>
    <property type="match status" value="1"/>
</dbReference>
<keyword evidence="7" id="KW-1185">Reference proteome</keyword>
<name>A0A0G2E3W0_PHACM</name>
<proteinExistence type="predicted"/>
<accession>A0A0G2E3W0</accession>
<dbReference type="OrthoDB" id="5340910at2759"/>
<feature type="region of interest" description="Disordered" evidence="3">
    <location>
        <begin position="263"/>
        <end position="283"/>
    </location>
</feature>
<organism evidence="6 7">
    <name type="scientific">Phaeomoniella chlamydospora</name>
    <name type="common">Phaeoacremonium chlamydosporum</name>
    <dbReference type="NCBI Taxonomy" id="158046"/>
    <lineage>
        <taxon>Eukaryota</taxon>
        <taxon>Fungi</taxon>
        <taxon>Dikarya</taxon>
        <taxon>Ascomycota</taxon>
        <taxon>Pezizomycotina</taxon>
        <taxon>Eurotiomycetes</taxon>
        <taxon>Chaetothyriomycetidae</taxon>
        <taxon>Phaeomoniellales</taxon>
        <taxon>Phaeomoniellaceae</taxon>
        <taxon>Phaeomoniella</taxon>
    </lineage>
</organism>
<feature type="region of interest" description="Disordered" evidence="3">
    <location>
        <begin position="1"/>
        <end position="138"/>
    </location>
</feature>
<dbReference type="SMART" id="SM00326">
    <property type="entry name" value="SH3"/>
    <property type="match status" value="1"/>
</dbReference>
<dbReference type="InterPro" id="IPR036028">
    <property type="entry name" value="SH3-like_dom_sf"/>
</dbReference>
<keyword evidence="4" id="KW-1133">Transmembrane helix</keyword>
<feature type="compositionally biased region" description="Low complexity" evidence="3">
    <location>
        <begin position="85"/>
        <end position="138"/>
    </location>
</feature>
<sequence length="720" mass="73830">MAHSHNLRHRRHLAKRDSDDDSSSAETSSAKATQKAESTETIDATTEKATSTSAEAQTTSQTSVKKSTVFVTASKTFDGDVGGYTTMTSAEETSSTPSSTTEQAETTEQSTTEQTTSAEPTTSAVVATTSSSTEAILSTSSTTPVTSSILSTSSTTLSTKSTKVSTKAAAVATTSSTLVSSILSATTSASDYSSSTSASLAASSASSTASSDSSKSVSKGLSSGAKVGIVIAVLLVAAMAAGGALWFYAKKKRENEELNEKDVDPFTVTGGPMAGSKAAQKAPRLSLRPMTQFFGAGGNNDHNAGGLKELNKPHAMSAIGAQRSLTGPAGSNAWERRAAERNPDNPFKDPSNPFSDNNRAPSPTITITPPGEKEPLSIRGPSPTAAVAGAAAAGAAGKSKVPGRIDTQKAQNQTKDGPGSPESADSIPVSANTMSALANGPGSNNVHRVQLDFKPSMEDELELKAGQVVRILHEYDDGWSLCIRLDRSQQGVCPRTCLSARPVKPRPTNGPNGVPRGPPGPPPNGPPRSPPTGPPNGRPMSPAMKNGPRPASPGTKNGPRPASPASQEPRPASPGMRNGPRPMSPAGGPPRPGTAQGRPNTPRQPSPMGPGAFNQPPRPYSPGPRSGPAPQRSQSPGPYGPPGAGPRPMTPVEQRRRSNSAGGVLNAVTSAPNSEDGPVGWRPQKPTAAQSPTSAAHPPPEAIGQAKTTDDEHALDLQTY</sequence>
<feature type="compositionally biased region" description="Pro residues" evidence="3">
    <location>
        <begin position="516"/>
        <end position="537"/>
    </location>
</feature>
<feature type="compositionally biased region" description="Polar residues" evidence="3">
    <location>
        <begin position="25"/>
        <end position="43"/>
    </location>
</feature>
<feature type="region of interest" description="Disordered" evidence="3">
    <location>
        <begin position="498"/>
        <end position="720"/>
    </location>
</feature>
<comment type="caution">
    <text evidence="6">The sequence shown here is derived from an EMBL/GenBank/DDBJ whole genome shotgun (WGS) entry which is preliminary data.</text>
</comment>
<protein>
    <submittedName>
        <fullName evidence="6">Putative sh3 domain containing protein</fullName>
    </submittedName>
</protein>
<keyword evidence="4" id="KW-0812">Transmembrane</keyword>
<evidence type="ECO:0000313" key="6">
    <source>
        <dbReference type="EMBL" id="KKY17747.1"/>
    </source>
</evidence>
<feature type="compositionally biased region" description="Low complexity" evidence="3">
    <location>
        <begin position="385"/>
        <end position="397"/>
    </location>
</feature>
<feature type="region of interest" description="Disordered" evidence="3">
    <location>
        <begin position="323"/>
        <end position="427"/>
    </location>
</feature>
<keyword evidence="1 2" id="KW-0728">SH3 domain</keyword>
<evidence type="ECO:0000313" key="7">
    <source>
        <dbReference type="Proteomes" id="UP000053317"/>
    </source>
</evidence>
<evidence type="ECO:0000256" key="3">
    <source>
        <dbReference type="SAM" id="MobiDB-lite"/>
    </source>
</evidence>
<feature type="transmembrane region" description="Helical" evidence="4">
    <location>
        <begin position="227"/>
        <end position="249"/>
    </location>
</feature>
<dbReference type="SUPFAM" id="SSF50044">
    <property type="entry name" value="SH3-domain"/>
    <property type="match status" value="1"/>
</dbReference>